<sequence>MGFRFQARARLVTARSIDFTSGDKLRVLGTVDLRDVESEFGSGYFYSHRVDLHSELMGLAMGEEGMGKPAVVRNKCEVVGYNTEKGSVILANGTTLTGDLIVGADGIHSSAVKSVIGYENPAVQTGIACFRCLIPVKEIVDDPECAFSHGRDGGQTTKNQVLNVAFMCPDRKELKATEGWNLSVPNETFLNELEDFHPSLRHLLSKGKDVRLWKLLFRAPLPTWHLGKLVLIGDAAHPMLPYQGQGGAQAIEDGHALGILLSDLHSPTSTPKPSQPSSKPLKKFAKIARAPSKCFPMLESTRGKR</sequence>
<evidence type="ECO:0000256" key="5">
    <source>
        <dbReference type="ARBA" id="ARBA00023033"/>
    </source>
</evidence>
<dbReference type="Pfam" id="PF01494">
    <property type="entry name" value="FAD_binding_3"/>
    <property type="match status" value="1"/>
</dbReference>
<proteinExistence type="inferred from homology"/>
<dbReference type="PANTHER" id="PTHR13789">
    <property type="entry name" value="MONOOXYGENASE"/>
    <property type="match status" value="1"/>
</dbReference>
<dbReference type="EMBL" id="QKRW01000005">
    <property type="protein sequence ID" value="RAL67000.1"/>
    <property type="molecule type" value="Genomic_DNA"/>
</dbReference>
<evidence type="ECO:0000256" key="2">
    <source>
        <dbReference type="ARBA" id="ARBA00022630"/>
    </source>
</evidence>
<name>A0A395J3F3_9HELO</name>
<dbReference type="AlphaFoldDB" id="A0A395J3F3"/>
<dbReference type="Proteomes" id="UP000249056">
    <property type="component" value="Unassembled WGS sequence"/>
</dbReference>
<accession>A0A395J3F3</accession>
<keyword evidence="5" id="KW-0503">Monooxygenase</keyword>
<evidence type="ECO:0000313" key="9">
    <source>
        <dbReference type="Proteomes" id="UP000249056"/>
    </source>
</evidence>
<feature type="region of interest" description="Disordered" evidence="6">
    <location>
        <begin position="263"/>
        <end position="283"/>
    </location>
</feature>
<evidence type="ECO:0000256" key="3">
    <source>
        <dbReference type="ARBA" id="ARBA00022827"/>
    </source>
</evidence>
<dbReference type="OrthoDB" id="9993796at2759"/>
<dbReference type="GO" id="GO:0071949">
    <property type="term" value="F:FAD binding"/>
    <property type="evidence" value="ECO:0007669"/>
    <property type="project" value="InterPro"/>
</dbReference>
<keyword evidence="2" id="KW-0285">Flavoprotein</keyword>
<dbReference type="InterPro" id="IPR050493">
    <property type="entry name" value="FAD-dep_Monooxygenase_BioMet"/>
</dbReference>
<evidence type="ECO:0000313" key="8">
    <source>
        <dbReference type="EMBL" id="RAL67000.1"/>
    </source>
</evidence>
<feature type="compositionally biased region" description="Low complexity" evidence="6">
    <location>
        <begin position="266"/>
        <end position="279"/>
    </location>
</feature>
<keyword evidence="3" id="KW-0274">FAD</keyword>
<evidence type="ECO:0000256" key="6">
    <source>
        <dbReference type="SAM" id="MobiDB-lite"/>
    </source>
</evidence>
<evidence type="ECO:0000259" key="7">
    <source>
        <dbReference type="Pfam" id="PF01494"/>
    </source>
</evidence>
<dbReference type="SUPFAM" id="SSF54373">
    <property type="entry name" value="FAD-linked reductases, C-terminal domain"/>
    <property type="match status" value="1"/>
</dbReference>
<dbReference type="PRINTS" id="PR00420">
    <property type="entry name" value="RNGMNOXGNASE"/>
</dbReference>
<dbReference type="GO" id="GO:0004497">
    <property type="term" value="F:monooxygenase activity"/>
    <property type="evidence" value="ECO:0007669"/>
    <property type="project" value="UniProtKB-KW"/>
</dbReference>
<organism evidence="8 9">
    <name type="scientific">Monilinia fructigena</name>
    <dbReference type="NCBI Taxonomy" id="38457"/>
    <lineage>
        <taxon>Eukaryota</taxon>
        <taxon>Fungi</taxon>
        <taxon>Dikarya</taxon>
        <taxon>Ascomycota</taxon>
        <taxon>Pezizomycotina</taxon>
        <taxon>Leotiomycetes</taxon>
        <taxon>Helotiales</taxon>
        <taxon>Sclerotiniaceae</taxon>
        <taxon>Monilinia</taxon>
    </lineage>
</organism>
<reference evidence="8 9" key="1">
    <citation type="submission" date="2018-06" db="EMBL/GenBank/DDBJ databases">
        <title>Genome Sequence of the Brown Rot Fungal Pathogen Monilinia fructigena.</title>
        <authorList>
            <person name="Landi L."/>
            <person name="De Miccolis Angelini R.M."/>
            <person name="Pollastro S."/>
            <person name="Abate D."/>
            <person name="Faretra F."/>
            <person name="Romanazzi G."/>
        </authorList>
    </citation>
    <scope>NUCLEOTIDE SEQUENCE [LARGE SCALE GENOMIC DNA]</scope>
    <source>
        <strain evidence="8 9">Mfrg269</strain>
    </source>
</reference>
<dbReference type="SUPFAM" id="SSF51905">
    <property type="entry name" value="FAD/NAD(P)-binding domain"/>
    <property type="match status" value="1"/>
</dbReference>
<comment type="caution">
    <text evidence="8">The sequence shown here is derived from an EMBL/GenBank/DDBJ whole genome shotgun (WGS) entry which is preliminary data.</text>
</comment>
<keyword evidence="9" id="KW-1185">Reference proteome</keyword>
<gene>
    <name evidence="8" type="ORF">DID88_007780</name>
</gene>
<dbReference type="InterPro" id="IPR002938">
    <property type="entry name" value="FAD-bd"/>
</dbReference>
<dbReference type="InterPro" id="IPR036188">
    <property type="entry name" value="FAD/NAD-bd_sf"/>
</dbReference>
<evidence type="ECO:0000256" key="4">
    <source>
        <dbReference type="ARBA" id="ARBA00023002"/>
    </source>
</evidence>
<keyword evidence="4" id="KW-0560">Oxidoreductase</keyword>
<comment type="similarity">
    <text evidence="1">Belongs to the paxM FAD-dependent monooxygenase family.</text>
</comment>
<evidence type="ECO:0000256" key="1">
    <source>
        <dbReference type="ARBA" id="ARBA00007992"/>
    </source>
</evidence>
<feature type="domain" description="FAD-binding" evidence="7">
    <location>
        <begin position="94"/>
        <end position="262"/>
    </location>
</feature>
<dbReference type="Gene3D" id="3.50.50.60">
    <property type="entry name" value="FAD/NAD(P)-binding domain"/>
    <property type="match status" value="1"/>
</dbReference>
<protein>
    <recommendedName>
        <fullName evidence="7">FAD-binding domain-containing protein</fullName>
    </recommendedName>
</protein>
<dbReference type="PANTHER" id="PTHR13789:SF215">
    <property type="entry name" value="FAD-BINDING DOMAIN-CONTAINING PROTEIN-RELATED"/>
    <property type="match status" value="1"/>
</dbReference>